<gene>
    <name evidence="1" type="ORF">J057_01745</name>
</gene>
<evidence type="ECO:0000313" key="1">
    <source>
        <dbReference type="EMBL" id="ENO16887.1"/>
    </source>
</evidence>
<organism evidence="1 2">
    <name type="scientific">Marinobacter nanhaiticus D15-8W</name>
    <dbReference type="NCBI Taxonomy" id="626887"/>
    <lineage>
        <taxon>Bacteria</taxon>
        <taxon>Pseudomonadati</taxon>
        <taxon>Pseudomonadota</taxon>
        <taxon>Gammaproteobacteria</taxon>
        <taxon>Pseudomonadales</taxon>
        <taxon>Marinobacteraceae</taxon>
        <taxon>Marinobacter</taxon>
    </lineage>
</organism>
<proteinExistence type="predicted"/>
<dbReference type="Proteomes" id="UP000013165">
    <property type="component" value="Unassembled WGS sequence"/>
</dbReference>
<comment type="caution">
    <text evidence="1">The sequence shown here is derived from an EMBL/GenBank/DDBJ whole genome shotgun (WGS) entry which is preliminary data.</text>
</comment>
<dbReference type="EMBL" id="APLQ01000009">
    <property type="protein sequence ID" value="ENO16887.1"/>
    <property type="molecule type" value="Genomic_DNA"/>
</dbReference>
<evidence type="ECO:0000313" key="2">
    <source>
        <dbReference type="Proteomes" id="UP000013165"/>
    </source>
</evidence>
<evidence type="ECO:0008006" key="3">
    <source>
        <dbReference type="Google" id="ProtNLM"/>
    </source>
</evidence>
<keyword evidence="2" id="KW-1185">Reference proteome</keyword>
<sequence length="353" mass="36764">MANNQQWDTRGAAANPSVLCAVTPLEGLPLTSPGISVATVDAYTQSVSLDTPVNGAISYSLERSLNGSTGWSVIASGLTEGDFNYVVSTLTEDTRYYYRGAATDGSVQSGYSTVVNAITLAVPAAPVAGTPSVNASSITGVITDGDGAASYETRIDGGSPVSGLSVGSLTAETTYSVEHRGLNSAGNPGEWCTPYNATTTAATAGAFTALFSDDFSTKTLNTADSDWRYSLVTNERSVSGTQCVKMRPNHGDVAPTCGGGHFFANNQSMTESAGMDALVTPGHTVWSRVFFYFPSTFSFGYLFGSDAEAAECGKDADMGLTGVKWLNFGSYPGGGLKVYVKIPSAYRKVQQPS</sequence>
<name>N6X0B7_9GAMM</name>
<dbReference type="InterPro" id="IPR013783">
    <property type="entry name" value="Ig-like_fold"/>
</dbReference>
<feature type="non-terminal residue" evidence="1">
    <location>
        <position position="353"/>
    </location>
</feature>
<protein>
    <recommendedName>
        <fullName evidence="3">Fibronectin type-III domain-containing protein</fullName>
    </recommendedName>
</protein>
<dbReference type="Gene3D" id="2.60.40.10">
    <property type="entry name" value="Immunoglobulins"/>
    <property type="match status" value="1"/>
</dbReference>
<dbReference type="AlphaFoldDB" id="N6X0B7"/>
<dbReference type="STRING" id="626887.J057_01745"/>
<accession>N6X0B7</accession>
<reference evidence="1 2" key="1">
    <citation type="journal article" date="2013" name="Genome Announc.">
        <title>Genome Sequence of the Polycyclic Aromatic Hydrocarbon-Degrading Bacterium Strain Marinobacter nanhaiticus D15-8WT.</title>
        <authorList>
            <person name="Cui Z."/>
            <person name="Gao W."/>
            <person name="Li Q."/>
            <person name="Xu G."/>
            <person name="Zheng L."/>
        </authorList>
    </citation>
    <scope>NUCLEOTIDE SEQUENCE [LARGE SCALE GENOMIC DNA]</scope>
    <source>
        <strain evidence="1 2">D15-8W</strain>
    </source>
</reference>
<dbReference type="SUPFAM" id="SSF49265">
    <property type="entry name" value="Fibronectin type III"/>
    <property type="match status" value="1"/>
</dbReference>
<dbReference type="HOGENOM" id="CLU_788748_0_0_6"/>
<dbReference type="InterPro" id="IPR036116">
    <property type="entry name" value="FN3_sf"/>
</dbReference>
<dbReference type="RefSeq" id="WP_004582894.1">
    <property type="nucleotide sequence ID" value="NZ_KB822695.1"/>
</dbReference>